<feature type="region of interest" description="Disordered" evidence="1">
    <location>
        <begin position="518"/>
        <end position="561"/>
    </location>
</feature>
<dbReference type="SUPFAM" id="SSF103515">
    <property type="entry name" value="Autotransporter"/>
    <property type="match status" value="1"/>
</dbReference>
<evidence type="ECO:0000259" key="3">
    <source>
        <dbReference type="PROSITE" id="PS51208"/>
    </source>
</evidence>
<dbReference type="InterPro" id="IPR011050">
    <property type="entry name" value="Pectin_lyase_fold/virulence"/>
</dbReference>
<dbReference type="PANTHER" id="PTHR12338">
    <property type="entry name" value="AUTOTRANSPORTER"/>
    <property type="match status" value="1"/>
</dbReference>
<dbReference type="GO" id="GO:0019867">
    <property type="term" value="C:outer membrane"/>
    <property type="evidence" value="ECO:0007669"/>
    <property type="project" value="InterPro"/>
</dbReference>
<dbReference type="Pfam" id="PF18883">
    <property type="entry name" value="AC_1"/>
    <property type="match status" value="1"/>
</dbReference>
<feature type="compositionally biased region" description="Basic and acidic residues" evidence="1">
    <location>
        <begin position="531"/>
        <end position="553"/>
    </location>
</feature>
<dbReference type="NCBIfam" id="TIGR01414">
    <property type="entry name" value="autotrans_barl"/>
    <property type="match status" value="1"/>
</dbReference>
<dbReference type="PANTHER" id="PTHR12338:SF5">
    <property type="entry name" value="ANTIGEN 43-RELATED"/>
    <property type="match status" value="1"/>
</dbReference>
<evidence type="ECO:0000256" key="1">
    <source>
        <dbReference type="SAM" id="MobiDB-lite"/>
    </source>
</evidence>
<name>A0A9Q4GRE8_MORMO</name>
<dbReference type="InterPro" id="IPR012332">
    <property type="entry name" value="Autotransporter_pectin_lyase_C"/>
</dbReference>
<dbReference type="SUPFAM" id="SSF51126">
    <property type="entry name" value="Pectin lyase-like"/>
    <property type="match status" value="1"/>
</dbReference>
<sequence length="887" mass="94149">MKKYKSVKRFALPVSIILGSGLYSLPGMADPCTSVTDGDGQKHLTCNSTIYYYSAGEHGGTPLSDYASVTINTTQDASTSPLQGWAVYGNSSTYNFNELNIETSGAKADGIVTKNGASKINIDKLTITTTGSSADGLNVGKESNGTIITVGDDAYIDAFGMGVRANSSTTGTNENLITLGKNAVIISHETGSNLEFLGRELGTGYAVYAGNTNSAATGDARVVIGDNSTIVANGSSAHAVYANKGGIIELGSTDIRAEGTTAHGIYAEAGSKKVGGATVTAGSQVYLGGDTTINVVSDGRKFALYAKGADSQISSSDRLSGDSIRSVFTVDGDMKAETKGIIDLQMADNSRFTGSTNSLEYNAAGAPNTATNGTINLDIAGANSIWNMTADSVLSNLTLTGATLRFNSPDDLTDPDAFVPKTLTVAGDYTGNGGHLILNTVLNDDNSPTDKLLIKGNSAGTTAVSFVNIGGQGTLTTLNGIEVITVDGVSDGTFTQSGPIVAGAYDYSLGRGKNGNEKNWYLTSEYTPSKPDPDPDPEPKPKPEPEPEPEKPIIDPPVNPAIRPEAGGYISNLQMANTLFNVRLHDRLGETQYTDVLTGERKVTSLWLRNVAGHSVVKSGNGQLRTGTNRYVVQLGGDIAQWSDNDLNRYHIGLMAGYGRISGKTANSVKSTEATSHSDGYSVGIYGTYYANEADKTGLYVDSWAQYNWFKNRVERRGLAEEKYDSDGITLSAEAGYSFLINETQGSEGSINRWYIQPKAQVTYMGVKMDTHTERGGTRVSATGEGNIQTRLGVKVYGLGQALQDKENDRHFQPFAEINWLNNSKMTGVSMNGEHVSQSGTRNIGEIKVGIEGQLTRNADIWFNVAQQAGSDNYSDTQGMLGLKYRF</sequence>
<feature type="signal peptide" evidence="2">
    <location>
        <begin position="1"/>
        <end position="29"/>
    </location>
</feature>
<proteinExistence type="predicted"/>
<dbReference type="Gene3D" id="2.40.128.130">
    <property type="entry name" value="Autotransporter beta-domain"/>
    <property type="match status" value="1"/>
</dbReference>
<evidence type="ECO:0000313" key="4">
    <source>
        <dbReference type="EMBL" id="MCY0789821.1"/>
    </source>
</evidence>
<protein>
    <submittedName>
        <fullName evidence="4">Autotransporter outer membrane beta-barrel domain-containing protein</fullName>
    </submittedName>
</protein>
<feature type="chain" id="PRO_5040456537" evidence="2">
    <location>
        <begin position="30"/>
        <end position="887"/>
    </location>
</feature>
<dbReference type="Gene3D" id="2.160.20.20">
    <property type="match status" value="1"/>
</dbReference>
<comment type="caution">
    <text evidence="4">The sequence shown here is derived from an EMBL/GenBank/DDBJ whole genome shotgun (WGS) entry which is preliminary data.</text>
</comment>
<dbReference type="InterPro" id="IPR006315">
    <property type="entry name" value="OM_autotransptr_brl_dom"/>
</dbReference>
<reference evidence="4" key="1">
    <citation type="submission" date="2022-08" db="EMBL/GenBank/DDBJ databases">
        <authorList>
            <person name="Dale J.L."/>
        </authorList>
    </citation>
    <scope>NUCLEOTIDE SEQUENCE</scope>
    <source>
        <strain evidence="4">2022EL-00758</strain>
    </source>
</reference>
<organism evidence="4 5">
    <name type="scientific">Morganella morganii</name>
    <name type="common">Proteus morganii</name>
    <dbReference type="NCBI Taxonomy" id="582"/>
    <lineage>
        <taxon>Bacteria</taxon>
        <taxon>Pseudomonadati</taxon>
        <taxon>Pseudomonadota</taxon>
        <taxon>Gammaproteobacteria</taxon>
        <taxon>Enterobacterales</taxon>
        <taxon>Morganellaceae</taxon>
        <taxon>Morganella</taxon>
    </lineage>
</organism>
<feature type="domain" description="Autotransporter" evidence="3">
    <location>
        <begin position="599"/>
        <end position="887"/>
    </location>
</feature>
<dbReference type="InterPro" id="IPR043990">
    <property type="entry name" value="AC_1"/>
</dbReference>
<evidence type="ECO:0000313" key="5">
    <source>
        <dbReference type="Proteomes" id="UP001076655"/>
    </source>
</evidence>
<evidence type="ECO:0000256" key="2">
    <source>
        <dbReference type="SAM" id="SignalP"/>
    </source>
</evidence>
<dbReference type="Proteomes" id="UP001076655">
    <property type="component" value="Unassembled WGS sequence"/>
</dbReference>
<keyword evidence="2" id="KW-0732">Signal</keyword>
<accession>A0A9Q4GRE8</accession>
<dbReference type="EMBL" id="JAPNMI010000004">
    <property type="protein sequence ID" value="MCY0789821.1"/>
    <property type="molecule type" value="Genomic_DNA"/>
</dbReference>
<dbReference type="RefSeq" id="WP_260248370.1">
    <property type="nucleotide sequence ID" value="NZ_JALMEJ010000001.1"/>
</dbReference>
<dbReference type="InterPro" id="IPR036709">
    <property type="entry name" value="Autotransporte_beta_dom_sf"/>
</dbReference>
<gene>
    <name evidence="4" type="ORF">N0392_09015</name>
</gene>
<dbReference type="CDD" id="cd01344">
    <property type="entry name" value="PL2_Passenger_AT"/>
    <property type="match status" value="1"/>
</dbReference>
<dbReference type="Pfam" id="PF03797">
    <property type="entry name" value="Autotransporter"/>
    <property type="match status" value="1"/>
</dbReference>
<dbReference type="PROSITE" id="PS51208">
    <property type="entry name" value="AUTOTRANSPORTER"/>
    <property type="match status" value="1"/>
</dbReference>
<dbReference type="SMART" id="SM00869">
    <property type="entry name" value="Autotransporter"/>
    <property type="match status" value="1"/>
</dbReference>
<dbReference type="AlphaFoldDB" id="A0A9Q4GRE8"/>
<dbReference type="InterPro" id="IPR050909">
    <property type="entry name" value="Bact_Autotransporter_VF"/>
</dbReference>
<dbReference type="InterPro" id="IPR005546">
    <property type="entry name" value="Autotransporte_beta"/>
</dbReference>